<dbReference type="AlphaFoldDB" id="A0A2P5A9M7"/>
<gene>
    <name evidence="1" type="ORF">PanWU01x14_354490</name>
</gene>
<keyword evidence="2" id="KW-1185">Reference proteome</keyword>
<comment type="caution">
    <text evidence="1">The sequence shown here is derived from an EMBL/GenBank/DDBJ whole genome shotgun (WGS) entry which is preliminary data.</text>
</comment>
<evidence type="ECO:0000313" key="1">
    <source>
        <dbReference type="EMBL" id="PON33241.1"/>
    </source>
</evidence>
<organism evidence="1 2">
    <name type="scientific">Parasponia andersonii</name>
    <name type="common">Sponia andersonii</name>
    <dbReference type="NCBI Taxonomy" id="3476"/>
    <lineage>
        <taxon>Eukaryota</taxon>
        <taxon>Viridiplantae</taxon>
        <taxon>Streptophyta</taxon>
        <taxon>Embryophyta</taxon>
        <taxon>Tracheophyta</taxon>
        <taxon>Spermatophyta</taxon>
        <taxon>Magnoliopsida</taxon>
        <taxon>eudicotyledons</taxon>
        <taxon>Gunneridae</taxon>
        <taxon>Pentapetalae</taxon>
        <taxon>rosids</taxon>
        <taxon>fabids</taxon>
        <taxon>Rosales</taxon>
        <taxon>Cannabaceae</taxon>
        <taxon>Parasponia</taxon>
    </lineage>
</organism>
<sequence>MELNIHGTGTKIDGMGLKIDGLVYALKNNREVADLQSRLGNELKKAEGLSDMQ</sequence>
<dbReference type="EMBL" id="JXTB01000745">
    <property type="protein sequence ID" value="PON33241.1"/>
    <property type="molecule type" value="Genomic_DNA"/>
</dbReference>
<evidence type="ECO:0000313" key="2">
    <source>
        <dbReference type="Proteomes" id="UP000237105"/>
    </source>
</evidence>
<dbReference type="Proteomes" id="UP000237105">
    <property type="component" value="Unassembled WGS sequence"/>
</dbReference>
<name>A0A2P5A9M7_PARAD</name>
<dbReference type="OrthoDB" id="1746344at2759"/>
<reference evidence="2" key="1">
    <citation type="submission" date="2016-06" db="EMBL/GenBank/DDBJ databases">
        <title>Parallel loss of symbiosis genes in relatives of nitrogen-fixing non-legume Parasponia.</title>
        <authorList>
            <person name="Van Velzen R."/>
            <person name="Holmer R."/>
            <person name="Bu F."/>
            <person name="Rutten L."/>
            <person name="Van Zeijl A."/>
            <person name="Liu W."/>
            <person name="Santuari L."/>
            <person name="Cao Q."/>
            <person name="Sharma T."/>
            <person name="Shen D."/>
            <person name="Roswanjaya Y."/>
            <person name="Wardhani T."/>
            <person name="Kalhor M.S."/>
            <person name="Jansen J."/>
            <person name="Van den Hoogen J."/>
            <person name="Gungor B."/>
            <person name="Hartog M."/>
            <person name="Hontelez J."/>
            <person name="Verver J."/>
            <person name="Yang W.-C."/>
            <person name="Schijlen E."/>
            <person name="Repin R."/>
            <person name="Schilthuizen M."/>
            <person name="Schranz E."/>
            <person name="Heidstra R."/>
            <person name="Miyata K."/>
            <person name="Fedorova E."/>
            <person name="Kohlen W."/>
            <person name="Bisseling T."/>
            <person name="Smit S."/>
            <person name="Geurts R."/>
        </authorList>
    </citation>
    <scope>NUCLEOTIDE SEQUENCE [LARGE SCALE GENOMIC DNA]</scope>
    <source>
        <strain evidence="2">cv. WU1-14</strain>
    </source>
</reference>
<accession>A0A2P5A9M7</accession>
<proteinExistence type="predicted"/>
<protein>
    <submittedName>
        <fullName evidence="1">Uncharacterized protein</fullName>
    </submittedName>
</protein>
<feature type="non-terminal residue" evidence="1">
    <location>
        <position position="53"/>
    </location>
</feature>